<evidence type="ECO:0000256" key="3">
    <source>
        <dbReference type="ARBA" id="ARBA00022691"/>
    </source>
</evidence>
<evidence type="ECO:0000313" key="5">
    <source>
        <dbReference type="EMBL" id="KAF4651049.1"/>
    </source>
</evidence>
<reference evidence="5 6" key="1">
    <citation type="submission" date="2020-04" db="EMBL/GenBank/DDBJ databases">
        <title>Perkinsus chesapeaki whole genome sequence.</title>
        <authorList>
            <person name="Bogema D.R."/>
        </authorList>
    </citation>
    <scope>NUCLEOTIDE SEQUENCE [LARGE SCALE GENOMIC DNA]</scope>
    <source>
        <strain evidence="5">ATCC PRA-425</strain>
    </source>
</reference>
<keyword evidence="2" id="KW-0808">Transferase</keyword>
<proteinExistence type="predicted"/>
<accession>A0A7J6KWU0</accession>
<dbReference type="GO" id="GO:0032259">
    <property type="term" value="P:methylation"/>
    <property type="evidence" value="ECO:0007669"/>
    <property type="project" value="UniProtKB-KW"/>
</dbReference>
<dbReference type="Gene3D" id="2.40.50.1070">
    <property type="match status" value="1"/>
</dbReference>
<keyword evidence="1" id="KW-0489">Methyltransferase</keyword>
<name>A0A7J6KWU0_PERCH</name>
<keyword evidence="3" id="KW-0949">S-adenosyl-L-methionine</keyword>
<dbReference type="Gene3D" id="3.40.50.150">
    <property type="entry name" value="Vaccinia Virus protein VP39"/>
    <property type="match status" value="1"/>
</dbReference>
<protein>
    <submittedName>
        <fullName evidence="5">Uncharacterized protein</fullName>
    </submittedName>
</protein>
<gene>
    <name evidence="5" type="ORF">FOL47_000702</name>
</gene>
<evidence type="ECO:0000256" key="1">
    <source>
        <dbReference type="ARBA" id="ARBA00022603"/>
    </source>
</evidence>
<feature type="region of interest" description="Disordered" evidence="4">
    <location>
        <begin position="129"/>
        <end position="154"/>
    </location>
</feature>
<evidence type="ECO:0000256" key="2">
    <source>
        <dbReference type="ARBA" id="ARBA00022679"/>
    </source>
</evidence>
<dbReference type="EMBL" id="JAAPAO010001130">
    <property type="protein sequence ID" value="KAF4651049.1"/>
    <property type="molecule type" value="Genomic_DNA"/>
</dbReference>
<feature type="non-terminal residue" evidence="5">
    <location>
        <position position="1"/>
    </location>
</feature>
<dbReference type="AlphaFoldDB" id="A0A7J6KWU0"/>
<keyword evidence="6" id="KW-1185">Reference proteome</keyword>
<dbReference type="OrthoDB" id="443252at2759"/>
<evidence type="ECO:0000313" key="6">
    <source>
        <dbReference type="Proteomes" id="UP000591131"/>
    </source>
</evidence>
<dbReference type="InterPro" id="IPR010280">
    <property type="entry name" value="U5_MeTrfase_fam"/>
</dbReference>
<evidence type="ECO:0000256" key="4">
    <source>
        <dbReference type="SAM" id="MobiDB-lite"/>
    </source>
</evidence>
<sequence length="362" mass="40078">VTVLKSSPFHYRCVCMLHIIHGDEASAGSWVLEELTRSDAGVRNTSKLLGRVYHPTIAECVPQLRRHLRDFLIEQVSIILCPYNKEMLVTIHTLNEANKRPSESSIQAALESSASDLRRVSVNVVAEDTSNEAVSRSGDETHAQGRKKRRGSSKKVSSDYVTDCYHLEALSTDVSLQFKEGNDAIANPTLEIDKLNWMVDAANQCLSRIPRNGRRQLLEVPMGSSNSLESLALGKLFDETVCVIDGHKGKASAAWSKFRLNSMEGEVKVVRGSVSSKIAVLREHQFDMVAIGVDRSGLPDDVRSYLSSIPCIMYAGDYSVAMRGDIRLLSITHKVQQLGLFDTAPFDEGLECCVTLLRRDIV</sequence>
<dbReference type="Proteomes" id="UP000591131">
    <property type="component" value="Unassembled WGS sequence"/>
</dbReference>
<dbReference type="GO" id="GO:0008173">
    <property type="term" value="F:RNA methyltransferase activity"/>
    <property type="evidence" value="ECO:0007669"/>
    <property type="project" value="InterPro"/>
</dbReference>
<dbReference type="InterPro" id="IPR029063">
    <property type="entry name" value="SAM-dependent_MTases_sf"/>
</dbReference>
<dbReference type="GO" id="GO:0006396">
    <property type="term" value="P:RNA processing"/>
    <property type="evidence" value="ECO:0007669"/>
    <property type="project" value="InterPro"/>
</dbReference>
<comment type="caution">
    <text evidence="5">The sequence shown here is derived from an EMBL/GenBank/DDBJ whole genome shotgun (WGS) entry which is preliminary data.</text>
</comment>
<feature type="compositionally biased region" description="Basic residues" evidence="4">
    <location>
        <begin position="144"/>
        <end position="153"/>
    </location>
</feature>
<dbReference type="Pfam" id="PF05958">
    <property type="entry name" value="tRNA_U5-meth_tr"/>
    <property type="match status" value="1"/>
</dbReference>
<organism evidence="5 6">
    <name type="scientific">Perkinsus chesapeaki</name>
    <name type="common">Clam parasite</name>
    <name type="synonym">Perkinsus andrewsi</name>
    <dbReference type="NCBI Taxonomy" id="330153"/>
    <lineage>
        <taxon>Eukaryota</taxon>
        <taxon>Sar</taxon>
        <taxon>Alveolata</taxon>
        <taxon>Perkinsozoa</taxon>
        <taxon>Perkinsea</taxon>
        <taxon>Perkinsida</taxon>
        <taxon>Perkinsidae</taxon>
        <taxon>Perkinsus</taxon>
    </lineage>
</organism>